<reference evidence="1 2" key="1">
    <citation type="journal article" date="2014" name="ISME J.">
        <title>Candidatus Competibacter-lineage genomes retrieved from metagenomes reveal functional metabolic diversity.</title>
        <authorList>
            <person name="McIlroy S.J."/>
            <person name="Albertsen M."/>
            <person name="Andresen E.K."/>
            <person name="Saunders A.M."/>
            <person name="Kristiansen R."/>
            <person name="Stokholm-Bjerregaard M."/>
            <person name="Nielsen K.L."/>
            <person name="Nielsen P.H."/>
        </authorList>
    </citation>
    <scope>NUCLEOTIDE SEQUENCE [LARGE SCALE GENOMIC DNA]</scope>
    <source>
        <strain evidence="1 2">Run_B_J11</strain>
    </source>
</reference>
<gene>
    <name evidence="1" type="ORF">BN874_100011</name>
</gene>
<organism evidence="1 2">
    <name type="scientific">Candidatus Contendobacter odensis Run_B_J11</name>
    <dbReference type="NCBI Taxonomy" id="1400861"/>
    <lineage>
        <taxon>Bacteria</taxon>
        <taxon>Pseudomonadati</taxon>
        <taxon>Pseudomonadota</taxon>
        <taxon>Gammaproteobacteria</taxon>
        <taxon>Candidatus Competibacteraceae</taxon>
        <taxon>Candidatus Contendibacter</taxon>
    </lineage>
</organism>
<comment type="caution">
    <text evidence="1">The sequence shown here is derived from an EMBL/GenBank/DDBJ whole genome shotgun (WGS) entry which is preliminary data.</text>
</comment>
<name>A0A7U7J260_9GAMM</name>
<dbReference type="AlphaFoldDB" id="A0A7U7J260"/>
<evidence type="ECO:0000313" key="2">
    <source>
        <dbReference type="Proteomes" id="UP000019184"/>
    </source>
</evidence>
<dbReference type="Proteomes" id="UP000019184">
    <property type="component" value="Unassembled WGS sequence"/>
</dbReference>
<protein>
    <submittedName>
        <fullName evidence="1">Uncharacterized protein</fullName>
    </submittedName>
</protein>
<evidence type="ECO:0000313" key="1">
    <source>
        <dbReference type="EMBL" id="CDH43058.1"/>
    </source>
</evidence>
<proteinExistence type="predicted"/>
<keyword evidence="2" id="KW-1185">Reference proteome</keyword>
<dbReference type="EMBL" id="CBTK010000002">
    <property type="protein sequence ID" value="CDH43058.1"/>
    <property type="molecule type" value="Genomic_DNA"/>
</dbReference>
<accession>A0A7U7J260</accession>
<sequence>MSEGNRMEALRLIVEPVNHQLIIDLPPSLGSRRLEVIVFPAIDQGQMPAESVVRRKPSPRLAGTVKLHDDLIAPACLEEDWEALR</sequence>